<evidence type="ECO:0000313" key="1">
    <source>
        <dbReference type="EMBL" id="CAD2144953.1"/>
    </source>
</evidence>
<name>A0A6V7U414_MELEN</name>
<reference evidence="1 2" key="1">
    <citation type="submission" date="2020-08" db="EMBL/GenBank/DDBJ databases">
        <authorList>
            <person name="Koutsovoulos G."/>
            <person name="Danchin GJ E."/>
        </authorList>
    </citation>
    <scope>NUCLEOTIDE SEQUENCE [LARGE SCALE GENOMIC DNA]</scope>
</reference>
<evidence type="ECO:0000313" key="2">
    <source>
        <dbReference type="Proteomes" id="UP000580250"/>
    </source>
</evidence>
<accession>A0A6V7U414</accession>
<sequence>MDTKKKNVKVKEIRKEIHQMCPKGKYIINPSILKFCLKNKIKFKKILFF</sequence>
<gene>
    <name evidence="1" type="ORF">MENT_LOCUS8099</name>
</gene>
<comment type="caution">
    <text evidence="1">The sequence shown here is derived from an EMBL/GenBank/DDBJ whole genome shotgun (WGS) entry which is preliminary data.</text>
</comment>
<organism evidence="1 2">
    <name type="scientific">Meloidogyne enterolobii</name>
    <name type="common">Root-knot nematode worm</name>
    <name type="synonym">Meloidogyne mayaguensis</name>
    <dbReference type="NCBI Taxonomy" id="390850"/>
    <lineage>
        <taxon>Eukaryota</taxon>
        <taxon>Metazoa</taxon>
        <taxon>Ecdysozoa</taxon>
        <taxon>Nematoda</taxon>
        <taxon>Chromadorea</taxon>
        <taxon>Rhabditida</taxon>
        <taxon>Tylenchina</taxon>
        <taxon>Tylenchomorpha</taxon>
        <taxon>Tylenchoidea</taxon>
        <taxon>Meloidogynidae</taxon>
        <taxon>Meloidogyninae</taxon>
        <taxon>Meloidogyne</taxon>
    </lineage>
</organism>
<proteinExistence type="predicted"/>
<dbReference type="AlphaFoldDB" id="A0A6V7U414"/>
<dbReference type="Proteomes" id="UP000580250">
    <property type="component" value="Unassembled WGS sequence"/>
</dbReference>
<dbReference type="EMBL" id="CAJEWN010000034">
    <property type="protein sequence ID" value="CAD2144953.1"/>
    <property type="molecule type" value="Genomic_DNA"/>
</dbReference>
<protein>
    <submittedName>
        <fullName evidence="1">Uncharacterized protein</fullName>
    </submittedName>
</protein>